<dbReference type="Pfam" id="PF00578">
    <property type="entry name" value="AhpC-TSA"/>
    <property type="match status" value="1"/>
</dbReference>
<dbReference type="InterPro" id="IPR036249">
    <property type="entry name" value="Thioredoxin-like_sf"/>
</dbReference>
<dbReference type="InterPro" id="IPR050553">
    <property type="entry name" value="Thioredoxin_ResA/DsbE_sf"/>
</dbReference>
<evidence type="ECO:0000313" key="2">
    <source>
        <dbReference type="EMBL" id="MBK9981282.1"/>
    </source>
</evidence>
<evidence type="ECO:0000313" key="3">
    <source>
        <dbReference type="Proteomes" id="UP000808337"/>
    </source>
</evidence>
<dbReference type="PROSITE" id="PS51352">
    <property type="entry name" value="THIOREDOXIN_2"/>
    <property type="match status" value="1"/>
</dbReference>
<comment type="caution">
    <text evidence="2">The sequence shown here is derived from an EMBL/GenBank/DDBJ whole genome shotgun (WGS) entry which is preliminary data.</text>
</comment>
<dbReference type="Gene3D" id="3.40.30.10">
    <property type="entry name" value="Glutaredoxin"/>
    <property type="match status" value="1"/>
</dbReference>
<dbReference type="SUPFAM" id="SSF52833">
    <property type="entry name" value="Thioredoxin-like"/>
    <property type="match status" value="1"/>
</dbReference>
<organism evidence="2 3">
    <name type="scientific">Candidatus Opimibacter skivensis</name>
    <dbReference type="NCBI Taxonomy" id="2982028"/>
    <lineage>
        <taxon>Bacteria</taxon>
        <taxon>Pseudomonadati</taxon>
        <taxon>Bacteroidota</taxon>
        <taxon>Saprospiria</taxon>
        <taxon>Saprospirales</taxon>
        <taxon>Saprospiraceae</taxon>
        <taxon>Candidatus Opimibacter</taxon>
    </lineage>
</organism>
<name>A0A9D7XS17_9BACT</name>
<dbReference type="InterPro" id="IPR013766">
    <property type="entry name" value="Thioredoxin_domain"/>
</dbReference>
<dbReference type="CDD" id="cd02966">
    <property type="entry name" value="TlpA_like_family"/>
    <property type="match status" value="1"/>
</dbReference>
<feature type="domain" description="Thioredoxin" evidence="1">
    <location>
        <begin position="56"/>
        <end position="198"/>
    </location>
</feature>
<dbReference type="InterPro" id="IPR000866">
    <property type="entry name" value="AhpC/TSA"/>
</dbReference>
<dbReference type="PANTHER" id="PTHR42852">
    <property type="entry name" value="THIOL:DISULFIDE INTERCHANGE PROTEIN DSBE"/>
    <property type="match status" value="1"/>
</dbReference>
<dbReference type="PANTHER" id="PTHR42852:SF17">
    <property type="entry name" value="THIOREDOXIN-LIKE PROTEIN HI_1115"/>
    <property type="match status" value="1"/>
</dbReference>
<reference evidence="2 3" key="1">
    <citation type="submission" date="2020-10" db="EMBL/GenBank/DDBJ databases">
        <title>Connecting structure to function with the recovery of over 1000 high-quality activated sludge metagenome-assembled genomes encoding full-length rRNA genes using long-read sequencing.</title>
        <authorList>
            <person name="Singleton C.M."/>
            <person name="Petriglieri F."/>
            <person name="Kristensen J.M."/>
            <person name="Kirkegaard R.H."/>
            <person name="Michaelsen T.Y."/>
            <person name="Andersen M.H."/>
            <person name="Karst S.M."/>
            <person name="Dueholm M.S."/>
            <person name="Nielsen P.H."/>
            <person name="Albertsen M."/>
        </authorList>
    </citation>
    <scope>NUCLEOTIDE SEQUENCE [LARGE SCALE GENOMIC DNA]</scope>
    <source>
        <strain evidence="2">Ribe_18-Q3-R11-54_MAXAC.273</strain>
    </source>
</reference>
<accession>A0A9D7XS17</accession>
<sequence length="200" mass="22973">MKTPVILLAFSLILFQYSCQKSIVKYETAIKSCVPVEKIIKQGSGTMAYRIVPTDCILGAQLPAFEEKSMDGKMINRDYFAGKVSFINFWHIGCRPCEEEMPLLNQLVEKYKDQPVNFLAIGMNTVQDVPAFLLKHPFNFDHIPYGYSLTMDIFQLQWGNPLTLIVDRHLKIISIVQDKLDNTKMEKEIIPIIDHALKKF</sequence>
<evidence type="ECO:0000259" key="1">
    <source>
        <dbReference type="PROSITE" id="PS51352"/>
    </source>
</evidence>
<dbReference type="Proteomes" id="UP000808337">
    <property type="component" value="Unassembled WGS sequence"/>
</dbReference>
<gene>
    <name evidence="2" type="ORF">IPP15_02460</name>
</gene>
<dbReference type="GO" id="GO:0016209">
    <property type="term" value="F:antioxidant activity"/>
    <property type="evidence" value="ECO:0007669"/>
    <property type="project" value="InterPro"/>
</dbReference>
<dbReference type="GO" id="GO:0016491">
    <property type="term" value="F:oxidoreductase activity"/>
    <property type="evidence" value="ECO:0007669"/>
    <property type="project" value="InterPro"/>
</dbReference>
<dbReference type="EMBL" id="JADKGY010000001">
    <property type="protein sequence ID" value="MBK9981282.1"/>
    <property type="molecule type" value="Genomic_DNA"/>
</dbReference>
<proteinExistence type="predicted"/>
<protein>
    <submittedName>
        <fullName evidence="2">TlpA family protein disulfide reductase</fullName>
    </submittedName>
</protein>
<dbReference type="AlphaFoldDB" id="A0A9D7XS17"/>